<keyword evidence="2" id="KW-1185">Reference proteome</keyword>
<evidence type="ECO:0000313" key="1">
    <source>
        <dbReference type="EMBL" id="MBF2707197.1"/>
    </source>
</evidence>
<dbReference type="AlphaFoldDB" id="A0A930U865"/>
<name>A0A930U865_9FLAO</name>
<dbReference type="RefSeq" id="WP_194310470.1">
    <property type="nucleotide sequence ID" value="NZ_JADHEC010000002.1"/>
</dbReference>
<sequence length="138" mass="16148">MIWIIIGIVVISLVVHGFKFNKDNEDLNGRPLHAKFKFILEILNSEIFDGEGEVYELHKRSFNLGATGQNQMINFEYGAGNLTITWKFKYLQKEIINKKVFLDVRNLSVFEQEKIAQTMMERMVKIVNDHKNEVHSNF</sequence>
<proteinExistence type="predicted"/>
<reference evidence="1" key="1">
    <citation type="submission" date="2020-11" db="EMBL/GenBank/DDBJ databases">
        <title>Genome of Flavobacterium soyangense.</title>
        <authorList>
            <person name="Liu Q."/>
            <person name="Xin Y.-H."/>
        </authorList>
    </citation>
    <scope>NUCLEOTIDE SEQUENCE</scope>
    <source>
        <strain evidence="1">CGMCC 1.13493</strain>
    </source>
</reference>
<protein>
    <submittedName>
        <fullName evidence="1">Uncharacterized protein</fullName>
    </submittedName>
</protein>
<comment type="caution">
    <text evidence="1">The sequence shown here is derived from an EMBL/GenBank/DDBJ whole genome shotgun (WGS) entry which is preliminary data.</text>
</comment>
<gene>
    <name evidence="1" type="ORF">IR213_01110</name>
</gene>
<dbReference type="Proteomes" id="UP000646211">
    <property type="component" value="Unassembled WGS sequence"/>
</dbReference>
<dbReference type="EMBL" id="JADHEC010000002">
    <property type="protein sequence ID" value="MBF2707197.1"/>
    <property type="molecule type" value="Genomic_DNA"/>
</dbReference>
<accession>A0A930U865</accession>
<evidence type="ECO:0000313" key="2">
    <source>
        <dbReference type="Proteomes" id="UP000646211"/>
    </source>
</evidence>
<organism evidence="1 2">
    <name type="scientific">Flavobacterium soyangense</name>
    <dbReference type="NCBI Taxonomy" id="2023265"/>
    <lineage>
        <taxon>Bacteria</taxon>
        <taxon>Pseudomonadati</taxon>
        <taxon>Bacteroidota</taxon>
        <taxon>Flavobacteriia</taxon>
        <taxon>Flavobacteriales</taxon>
        <taxon>Flavobacteriaceae</taxon>
        <taxon>Flavobacterium</taxon>
    </lineage>
</organism>